<dbReference type="AlphaFoldDB" id="A0A1I6U4R1"/>
<dbReference type="OrthoDB" id="626916at2"/>
<reference evidence="2" key="1">
    <citation type="submission" date="2016-10" db="EMBL/GenBank/DDBJ databases">
        <authorList>
            <person name="Varghese N."/>
            <person name="Submissions S."/>
        </authorList>
    </citation>
    <scope>NUCLEOTIDE SEQUENCE [LARGE SCALE GENOMIC DNA]</scope>
    <source>
        <strain evidence="2">DSM 44771</strain>
    </source>
</reference>
<gene>
    <name evidence="1" type="ORF">SAMN05660874_04586</name>
</gene>
<name>A0A1I6U4R1_9PSEU</name>
<protein>
    <submittedName>
        <fullName evidence="1">Uncharacterized protein</fullName>
    </submittedName>
</protein>
<evidence type="ECO:0000313" key="2">
    <source>
        <dbReference type="Proteomes" id="UP000198852"/>
    </source>
</evidence>
<evidence type="ECO:0000313" key="1">
    <source>
        <dbReference type="EMBL" id="SFS96436.1"/>
    </source>
</evidence>
<dbReference type="STRING" id="95161.SAMN05660874_04586"/>
<proteinExistence type="predicted"/>
<dbReference type="RefSeq" id="WP_093421656.1">
    <property type="nucleotide sequence ID" value="NZ_FOZX01000009.1"/>
</dbReference>
<keyword evidence="2" id="KW-1185">Reference proteome</keyword>
<dbReference type="Proteomes" id="UP000198852">
    <property type="component" value="Unassembled WGS sequence"/>
</dbReference>
<sequence>MSRDPDALARLLPEWHRMRDADRGEPLRALLDVIGEQLDRVRDGVEQQYDDWFVETAAEWALPYLGELVGYRGLPGYERVSSAGLRDGDDPERARRRLAEALAPRRDVAATVGNRRRKGTLALLEELAADVAGWPARAVELSRLVAHHQPVRLLGEHVPAHGATADLRDGAALDLATGPFGSVARSADVRRADSRYRPGGLTPAGVALFAWRLTAQPVTRAPAHCLDRTHGHYTFSVLGNDTPLVTKPVPEPSTSHIATIDNVPARLRRRQVADRLADHYGPGKSFALHVDGRDEPVPPSAIVIADLTGWRYRPRYGQVAVDPELGRIAFNAREAPHEGVSVTYHHAFSDDLGGGEYPRDPETPPGATLFRVGPGLEHERIADAYRAWRELPRGVPGVIEIAHNGAHHEQLDLRLGTGDRLIIRAAEGHRPVLRLPDTYSDRPDALTVHVDGRTGADRPRVELDGLLITGRGIRVTGPLGELALRHCTLVPGWSLEAECEPQWPAEPSLLLERTTACVRIERSVVGSISVIGDEVSTDPLPIHVRDSVVDATARELPAVSAPDCRHAHATLHLHRCTVFGEIHAHAVRLAENSVITGLLRVARRGVGCLRHTYVPPGSRTPERHRCPADLADVRPVFASHRYGTPEYARLADGCPPEIRRGAEDGSELGVFHDLHEPQREDNLRARIAEHTPARCDAGLIFAF</sequence>
<dbReference type="EMBL" id="FOZX01000009">
    <property type="protein sequence ID" value="SFS96436.1"/>
    <property type="molecule type" value="Genomic_DNA"/>
</dbReference>
<accession>A0A1I6U4R1</accession>
<organism evidence="1 2">
    <name type="scientific">Saccharopolyspora flava</name>
    <dbReference type="NCBI Taxonomy" id="95161"/>
    <lineage>
        <taxon>Bacteria</taxon>
        <taxon>Bacillati</taxon>
        <taxon>Actinomycetota</taxon>
        <taxon>Actinomycetes</taxon>
        <taxon>Pseudonocardiales</taxon>
        <taxon>Pseudonocardiaceae</taxon>
        <taxon>Saccharopolyspora</taxon>
    </lineage>
</organism>